<evidence type="ECO:0000313" key="7">
    <source>
        <dbReference type="Proteomes" id="UP001527925"/>
    </source>
</evidence>
<dbReference type="Gene3D" id="3.10.620.30">
    <property type="match status" value="1"/>
</dbReference>
<dbReference type="Pfam" id="PF01841">
    <property type="entry name" value="Transglut_core"/>
    <property type="match status" value="1"/>
</dbReference>
<sequence length="378" mass="42763">MNQEDIRKLTERFVAMRQASAARGPTQAQAAQAAPSAAAGVAPEAVRLSSAQLSAALSGLSVRAPARVFTARDYQRFLDRILSLVEHVKGYEDFDLQDKAREVIPVDELHAEAHRRQEAEPGSDFDEHLMRSMLRWFKNDFFKWVDKPPCDSCGGSTVAMGVGPPLPDERRFGAGSTEIYRCESCSAITRFPRYNDLVKLLETRRGRCGEWANVFCLVCRTMGFETRYVLDFTDHVWTEVFSNKHQRWIHCDSCEGEGAYDTPLLYESGWGKKLTYVIAIGVHDIVDVTRRYSRSPEIWQRRTLVDEAWIRPALLSIAMRNRFSLSDSFRKELAKRDLDEQAELEKAHPTPTATESVLPGRQSGAAEWREARGETGGK</sequence>
<gene>
    <name evidence="6" type="primary">PNG1</name>
    <name evidence="6" type="ORF">HK105_205052</name>
</gene>
<keyword evidence="3" id="KW-0862">Zinc</keyword>
<dbReference type="PANTHER" id="PTHR12143:SF19">
    <property type="entry name" value="PEPTIDE-N(4)-(N-ACETYL-BETA-GLUCOSAMINYL)ASPARAGINE AMIDASE"/>
    <property type="match status" value="1"/>
</dbReference>
<dbReference type="PANTHER" id="PTHR12143">
    <property type="entry name" value="PEPTIDE N-GLYCANASE PNGASE -RELATED"/>
    <property type="match status" value="1"/>
</dbReference>
<keyword evidence="7" id="KW-1185">Reference proteome</keyword>
<evidence type="ECO:0000256" key="1">
    <source>
        <dbReference type="ARBA" id="ARBA00009390"/>
    </source>
</evidence>
<accession>A0ABR4N7J8</accession>
<evidence type="ECO:0000313" key="6">
    <source>
        <dbReference type="EMBL" id="KAL2915436.1"/>
    </source>
</evidence>
<evidence type="ECO:0000256" key="3">
    <source>
        <dbReference type="ARBA" id="ARBA00022833"/>
    </source>
</evidence>
<proteinExistence type="inferred from homology"/>
<dbReference type="EMBL" id="JADGIZ020000024">
    <property type="protein sequence ID" value="KAL2915436.1"/>
    <property type="molecule type" value="Genomic_DNA"/>
</dbReference>
<evidence type="ECO:0000256" key="2">
    <source>
        <dbReference type="ARBA" id="ARBA00022723"/>
    </source>
</evidence>
<dbReference type="InterPro" id="IPR038765">
    <property type="entry name" value="Papain-like_cys_pep_sf"/>
</dbReference>
<dbReference type="GO" id="GO:0000224">
    <property type="term" value="F:peptide-N4-(N-acetyl-beta-glucosaminyl)asparagine amidase activity"/>
    <property type="evidence" value="ECO:0007669"/>
    <property type="project" value="UniProtKB-EC"/>
</dbReference>
<dbReference type="EC" id="3.5.1.52" evidence="6"/>
<feature type="domain" description="Transglutaminase-like" evidence="5">
    <location>
        <begin position="200"/>
        <end position="255"/>
    </location>
</feature>
<dbReference type="Proteomes" id="UP001527925">
    <property type="component" value="Unassembled WGS sequence"/>
</dbReference>
<keyword evidence="6" id="KW-0378">Hydrolase</keyword>
<evidence type="ECO:0000259" key="5">
    <source>
        <dbReference type="SMART" id="SM00460"/>
    </source>
</evidence>
<feature type="compositionally biased region" description="Basic and acidic residues" evidence="4">
    <location>
        <begin position="367"/>
        <end position="378"/>
    </location>
</feature>
<feature type="region of interest" description="Disordered" evidence="4">
    <location>
        <begin position="340"/>
        <end position="378"/>
    </location>
</feature>
<dbReference type="SMART" id="SM00460">
    <property type="entry name" value="TGc"/>
    <property type="match status" value="1"/>
</dbReference>
<reference evidence="6 7" key="1">
    <citation type="submission" date="2023-09" db="EMBL/GenBank/DDBJ databases">
        <title>Pangenome analysis of Batrachochytrium dendrobatidis and related Chytrids.</title>
        <authorList>
            <person name="Yacoub M.N."/>
            <person name="Stajich J.E."/>
            <person name="James T.Y."/>
        </authorList>
    </citation>
    <scope>NUCLEOTIDE SEQUENCE [LARGE SCALE GENOMIC DNA]</scope>
    <source>
        <strain evidence="6 7">JEL0888</strain>
    </source>
</reference>
<protein>
    <submittedName>
        <fullName evidence="6">Peptide-N(4)-(N-acetyl-beta-glucosaminyl)asparagine amidase</fullName>
        <ecNumber evidence="6">3.5.1.52</ecNumber>
    </submittedName>
</protein>
<comment type="similarity">
    <text evidence="1">Belongs to the transglutaminase-like superfamily. PNGase family.</text>
</comment>
<organism evidence="6 7">
    <name type="scientific">Polyrhizophydium stewartii</name>
    <dbReference type="NCBI Taxonomy" id="2732419"/>
    <lineage>
        <taxon>Eukaryota</taxon>
        <taxon>Fungi</taxon>
        <taxon>Fungi incertae sedis</taxon>
        <taxon>Chytridiomycota</taxon>
        <taxon>Chytridiomycota incertae sedis</taxon>
        <taxon>Chytridiomycetes</taxon>
        <taxon>Rhizophydiales</taxon>
        <taxon>Rhizophydiales incertae sedis</taxon>
        <taxon>Polyrhizophydium</taxon>
    </lineage>
</organism>
<dbReference type="Gene3D" id="2.20.25.10">
    <property type="match status" value="1"/>
</dbReference>
<dbReference type="InterPro" id="IPR050883">
    <property type="entry name" value="PNGase"/>
</dbReference>
<dbReference type="InterPro" id="IPR002931">
    <property type="entry name" value="Transglutaminase-like"/>
</dbReference>
<comment type="caution">
    <text evidence="6">The sequence shown here is derived from an EMBL/GenBank/DDBJ whole genome shotgun (WGS) entry which is preliminary data.</text>
</comment>
<evidence type="ECO:0000256" key="4">
    <source>
        <dbReference type="SAM" id="MobiDB-lite"/>
    </source>
</evidence>
<dbReference type="SUPFAM" id="SSF54001">
    <property type="entry name" value="Cysteine proteinases"/>
    <property type="match status" value="1"/>
</dbReference>
<name>A0ABR4N7J8_9FUNG</name>
<keyword evidence="2" id="KW-0479">Metal-binding</keyword>